<gene>
    <name evidence="5" type="ORF">MGL_3115</name>
</gene>
<dbReference type="InterPro" id="IPR019775">
    <property type="entry name" value="WD40_repeat_CS"/>
</dbReference>
<dbReference type="RefSeq" id="XP_001729571.1">
    <property type="nucleotide sequence ID" value="XM_001729519.1"/>
</dbReference>
<dbReference type="AlphaFoldDB" id="A8Q7T5"/>
<dbReference type="SMART" id="SM00320">
    <property type="entry name" value="WD40"/>
    <property type="match status" value="4"/>
</dbReference>
<evidence type="ECO:0000256" key="1">
    <source>
        <dbReference type="ARBA" id="ARBA00022574"/>
    </source>
</evidence>
<dbReference type="GeneID" id="5853877"/>
<organism evidence="5 6">
    <name type="scientific">Malassezia globosa (strain ATCC MYA-4612 / CBS 7966)</name>
    <name type="common">Dandruff-associated fungus</name>
    <dbReference type="NCBI Taxonomy" id="425265"/>
    <lineage>
        <taxon>Eukaryota</taxon>
        <taxon>Fungi</taxon>
        <taxon>Dikarya</taxon>
        <taxon>Basidiomycota</taxon>
        <taxon>Ustilaginomycotina</taxon>
        <taxon>Malasseziomycetes</taxon>
        <taxon>Malasseziales</taxon>
        <taxon>Malasseziaceae</taxon>
        <taxon>Malassezia</taxon>
    </lineage>
</organism>
<dbReference type="Proteomes" id="UP000008837">
    <property type="component" value="Unassembled WGS sequence"/>
</dbReference>
<keyword evidence="1 3" id="KW-0853">WD repeat</keyword>
<evidence type="ECO:0000313" key="5">
    <source>
        <dbReference type="EMBL" id="EDP42357.1"/>
    </source>
</evidence>
<keyword evidence="6" id="KW-1185">Reference proteome</keyword>
<reference evidence="5 6" key="1">
    <citation type="journal article" date="2007" name="Proc. Natl. Acad. Sci. U.S.A.">
        <title>Dandruff-associated Malassezia genomes reveal convergent and divergent virulence traits shared with plant and human fungal pathogens.</title>
        <authorList>
            <person name="Xu J."/>
            <person name="Saunders C.W."/>
            <person name="Hu P."/>
            <person name="Grant R.A."/>
            <person name="Boekhout T."/>
            <person name="Kuramae E.E."/>
            <person name="Kronstad J.W."/>
            <person name="Deangelis Y.M."/>
            <person name="Reeder N.L."/>
            <person name="Johnstone K.R."/>
            <person name="Leland M."/>
            <person name="Fieno A.M."/>
            <person name="Begley W.M."/>
            <person name="Sun Y."/>
            <person name="Lacey M.P."/>
            <person name="Chaudhary T."/>
            <person name="Keough T."/>
            <person name="Chu L."/>
            <person name="Sears R."/>
            <person name="Yuan B."/>
            <person name="Dawson T.L.Jr."/>
        </authorList>
    </citation>
    <scope>NUCLEOTIDE SEQUENCE [LARGE SCALE GENOMIC DNA]</scope>
    <source>
        <strain evidence="6">ATCC MYA-4612 / CBS 7966</strain>
    </source>
</reference>
<dbReference type="FunCoup" id="A8Q7T5">
    <property type="interactions" value="136"/>
</dbReference>
<dbReference type="VEuPathDB" id="FungiDB:MGL_3115"/>
<protein>
    <submittedName>
        <fullName evidence="5">Uncharacterized protein</fullName>
    </submittedName>
</protein>
<dbReference type="GO" id="GO:0005634">
    <property type="term" value="C:nucleus"/>
    <property type="evidence" value="ECO:0007669"/>
    <property type="project" value="TreeGrafter"/>
</dbReference>
<sequence>MHTQKATHLFQSDASLSQGVERAAKARRTAHGATYGSPIWLGRGVKKQEAQVDFVQLAERAAGADGGAYKVISAHRPAGAFASSRSPYLWTAESGRIARCTNLETGETVQQLCGHMGPVSGVATLAIAPDRTLICTASWDRSIRIWPSTPGKPPCIALLENAASDLLKALHIDATHLLLYSGGNDKVVRAWDLSAVVSWAQSLSWDEWHALSVCAPNEPCPKPDLVGVLQGAHTRPIVCISTLPPAPQDAVAFGDLPPTGTLFTADSMGRILQVNMMREHCIVERELNGHETSVHAISPVWYECEHAGTWTADVWTASSDQTVRRFPLSMHDKAQRLPGRTSSAGGLLGSRPAVHATQLIPTPHKAHVVLPLGGLCGSEAGVGTEAMTSLLDDTEAVLLGMEGGTLQVYRPAPSVELEGHWHTVTYVGTWTSETRQVYIVSASLDGTIRRWPMQELVSCQRTVDTHEELGASASNAGSSVLTAEEEAELDELLSE</sequence>
<comment type="caution">
    <text evidence="5">The sequence shown here is derived from an EMBL/GenBank/DDBJ whole genome shotgun (WGS) entry which is preliminary data.</text>
</comment>
<dbReference type="InterPro" id="IPR020472">
    <property type="entry name" value="WD40_PAC1"/>
</dbReference>
<dbReference type="PANTHER" id="PTHR22847:SF735">
    <property type="entry name" value="AFR153WP"/>
    <property type="match status" value="1"/>
</dbReference>
<name>A8Q7T5_MALGO</name>
<dbReference type="Pfam" id="PF00400">
    <property type="entry name" value="WD40"/>
    <property type="match status" value="2"/>
</dbReference>
<feature type="region of interest" description="Disordered" evidence="4">
    <location>
        <begin position="470"/>
        <end position="495"/>
    </location>
</feature>
<dbReference type="InterPro" id="IPR015943">
    <property type="entry name" value="WD40/YVTN_repeat-like_dom_sf"/>
</dbReference>
<dbReference type="SUPFAM" id="SSF50960">
    <property type="entry name" value="TolB, C-terminal domain"/>
    <property type="match status" value="1"/>
</dbReference>
<dbReference type="InParanoid" id="A8Q7T5"/>
<feature type="repeat" description="WD" evidence="3">
    <location>
        <begin position="115"/>
        <end position="146"/>
    </location>
</feature>
<dbReference type="PANTHER" id="PTHR22847">
    <property type="entry name" value="WD40 REPEAT PROTEIN"/>
    <property type="match status" value="1"/>
</dbReference>
<dbReference type="PRINTS" id="PR00320">
    <property type="entry name" value="GPROTEINBRPT"/>
</dbReference>
<dbReference type="InterPro" id="IPR036322">
    <property type="entry name" value="WD40_repeat_dom_sf"/>
</dbReference>
<dbReference type="OrthoDB" id="6262491at2759"/>
<accession>A8Q7T5</accession>
<evidence type="ECO:0000256" key="2">
    <source>
        <dbReference type="ARBA" id="ARBA00022737"/>
    </source>
</evidence>
<dbReference type="PROSITE" id="PS50082">
    <property type="entry name" value="WD_REPEATS_2"/>
    <property type="match status" value="1"/>
</dbReference>
<dbReference type="InterPro" id="IPR001680">
    <property type="entry name" value="WD40_rpt"/>
</dbReference>
<feature type="compositionally biased region" description="Acidic residues" evidence="4">
    <location>
        <begin position="483"/>
        <end position="495"/>
    </location>
</feature>
<dbReference type="EMBL" id="AAYY01000011">
    <property type="protein sequence ID" value="EDP42357.1"/>
    <property type="molecule type" value="Genomic_DNA"/>
</dbReference>
<dbReference type="SUPFAM" id="SSF50978">
    <property type="entry name" value="WD40 repeat-like"/>
    <property type="match status" value="1"/>
</dbReference>
<dbReference type="OMA" id="HWHEITS"/>
<dbReference type="PROSITE" id="PS00678">
    <property type="entry name" value="WD_REPEATS_1"/>
    <property type="match status" value="1"/>
</dbReference>
<dbReference type="Gene3D" id="2.130.10.10">
    <property type="entry name" value="YVTN repeat-like/Quinoprotein amine dehydrogenase"/>
    <property type="match status" value="2"/>
</dbReference>
<keyword evidence="2" id="KW-0677">Repeat</keyword>
<evidence type="ECO:0000256" key="4">
    <source>
        <dbReference type="SAM" id="MobiDB-lite"/>
    </source>
</evidence>
<proteinExistence type="predicted"/>
<evidence type="ECO:0000256" key="3">
    <source>
        <dbReference type="PROSITE-ProRule" id="PRU00221"/>
    </source>
</evidence>
<dbReference type="KEGG" id="mgl:MGL_3115"/>
<dbReference type="STRING" id="425265.A8Q7T5"/>
<evidence type="ECO:0000313" key="6">
    <source>
        <dbReference type="Proteomes" id="UP000008837"/>
    </source>
</evidence>